<dbReference type="VEuPathDB" id="FungiDB:I7I52_00608"/>
<organism evidence="2 3">
    <name type="scientific">Ajellomyces capsulatus</name>
    <name type="common">Darling's disease fungus</name>
    <name type="synonym">Histoplasma capsulatum</name>
    <dbReference type="NCBI Taxonomy" id="5037"/>
    <lineage>
        <taxon>Eukaryota</taxon>
        <taxon>Fungi</taxon>
        <taxon>Dikarya</taxon>
        <taxon>Ascomycota</taxon>
        <taxon>Pezizomycotina</taxon>
        <taxon>Eurotiomycetes</taxon>
        <taxon>Eurotiomycetidae</taxon>
        <taxon>Onygenales</taxon>
        <taxon>Ajellomycetaceae</taxon>
        <taxon>Histoplasma</taxon>
    </lineage>
</organism>
<dbReference type="EMBL" id="JAEVHI010000001">
    <property type="protein sequence ID" value="KAG5302842.1"/>
    <property type="molecule type" value="Genomic_DNA"/>
</dbReference>
<name>A0A8H7Z2X7_AJECA</name>
<accession>A0A8H7Z2X7</accession>
<evidence type="ECO:0000313" key="2">
    <source>
        <dbReference type="EMBL" id="KAG5302842.1"/>
    </source>
</evidence>
<protein>
    <submittedName>
        <fullName evidence="2">Uncharacterized protein</fullName>
    </submittedName>
</protein>
<dbReference type="AlphaFoldDB" id="A0A8H7Z2X7"/>
<reference evidence="2 3" key="1">
    <citation type="submission" date="2021-01" db="EMBL/GenBank/DDBJ databases">
        <title>Chromosome-level genome assembly of a human fungal pathogen reveals clustering of transcriptionally co-regulated genes.</title>
        <authorList>
            <person name="Voorhies M."/>
            <person name="Cohen S."/>
            <person name="Shea T.P."/>
            <person name="Petrus S."/>
            <person name="Munoz J.F."/>
            <person name="Poplawski S."/>
            <person name="Goldman W.E."/>
            <person name="Michael T."/>
            <person name="Cuomo C.A."/>
            <person name="Sil A."/>
            <person name="Beyhan S."/>
        </authorList>
    </citation>
    <scope>NUCLEOTIDE SEQUENCE [LARGE SCALE GENOMIC DNA]</scope>
    <source>
        <strain evidence="2 3">G184AR</strain>
    </source>
</reference>
<dbReference type="Proteomes" id="UP000670092">
    <property type="component" value="Unassembled WGS sequence"/>
</dbReference>
<feature type="region of interest" description="Disordered" evidence="1">
    <location>
        <begin position="1"/>
        <end position="34"/>
    </location>
</feature>
<comment type="caution">
    <text evidence="2">The sequence shown here is derived from an EMBL/GenBank/DDBJ whole genome shotgun (WGS) entry which is preliminary data.</text>
</comment>
<proteinExistence type="predicted"/>
<evidence type="ECO:0000256" key="1">
    <source>
        <dbReference type="SAM" id="MobiDB-lite"/>
    </source>
</evidence>
<gene>
    <name evidence="2" type="ORF">I7I52_00608</name>
</gene>
<sequence>MEYDNNCTGEDSGRPHSRNSSAEYEGDGIWSGTANRRANFKQDNGEDEDPFGRVEGVDLAEDELGGAVGDEVDAAVPADVFEGF</sequence>
<evidence type="ECO:0000313" key="3">
    <source>
        <dbReference type="Proteomes" id="UP000670092"/>
    </source>
</evidence>